<dbReference type="RefSeq" id="WP_148741256.1">
    <property type="nucleotide sequence ID" value="NZ_VSTH01000064.1"/>
</dbReference>
<keyword evidence="2" id="KW-1185">Reference proteome</keyword>
<name>A0A5S4YM94_9BRAD</name>
<gene>
    <name evidence="1" type="ORF">FXV83_20735</name>
</gene>
<evidence type="ECO:0000313" key="2">
    <source>
        <dbReference type="Proteomes" id="UP000324797"/>
    </source>
</evidence>
<dbReference type="Proteomes" id="UP000324797">
    <property type="component" value="Unassembled WGS sequence"/>
</dbReference>
<accession>A0A5S4YM94</accession>
<sequence length="73" mass="7760">MADHFIALNRGVQGFKQNDFITGTASSAGAGIELRILDGAGWNKKDALNALNAFRLFIETAPWVAAAGVDLKL</sequence>
<reference evidence="1 2" key="1">
    <citation type="submission" date="2019-08" db="EMBL/GenBank/DDBJ databases">
        <title>Bradyrhizobium hipponensis sp. nov., a rhizobium isolated from a Lupinus angustifolius root nodule in Tunisia.</title>
        <authorList>
            <person name="Off K."/>
            <person name="Rejili M."/>
            <person name="Mars M."/>
            <person name="Brachmann A."/>
            <person name="Marin M."/>
        </authorList>
    </citation>
    <scope>NUCLEOTIDE SEQUENCE [LARGE SCALE GENOMIC DNA]</scope>
    <source>
        <strain evidence="2">aSej3</strain>
    </source>
</reference>
<protein>
    <submittedName>
        <fullName evidence="1">Uncharacterized protein</fullName>
    </submittedName>
</protein>
<proteinExistence type="predicted"/>
<organism evidence="1 2">
    <name type="scientific">Bradyrhizobium hipponense</name>
    <dbReference type="NCBI Taxonomy" id="2605638"/>
    <lineage>
        <taxon>Bacteria</taxon>
        <taxon>Pseudomonadati</taxon>
        <taxon>Pseudomonadota</taxon>
        <taxon>Alphaproteobacteria</taxon>
        <taxon>Hyphomicrobiales</taxon>
        <taxon>Nitrobacteraceae</taxon>
        <taxon>Bradyrhizobium</taxon>
    </lineage>
</organism>
<dbReference type="AlphaFoldDB" id="A0A5S4YM94"/>
<comment type="caution">
    <text evidence="1">The sequence shown here is derived from an EMBL/GenBank/DDBJ whole genome shotgun (WGS) entry which is preliminary data.</text>
</comment>
<dbReference type="EMBL" id="VSTH01000064">
    <property type="protein sequence ID" value="TYO64627.1"/>
    <property type="molecule type" value="Genomic_DNA"/>
</dbReference>
<evidence type="ECO:0000313" key="1">
    <source>
        <dbReference type="EMBL" id="TYO64627.1"/>
    </source>
</evidence>